<sequence length="260" mass="27239">MTTIDVRGLPGAVFGSGVARRRELTGWDAAIRRRSATTRRIGFVSLDAGLDTATLAARTTRVLAARRREPVLAVDVTAGGEFAARLGITAAPRAARPAPRVTAEAVEGLTHGAGWYGLRGRSDDGPVEAWISDAAPVSRFFDVCVTDFGARHPLDDFAACAALCDAVCIVADARRERAELARALGPAIMALPESPLPVFAILDRRGGGATARAMDADPWPVVGIPRSPAPRAHREPTAHATRMALLRLCAALVAGPEAAA</sequence>
<comment type="caution">
    <text evidence="1">The sequence shown here is derived from an EMBL/GenBank/DDBJ whole genome shotgun (WGS) entry which is preliminary data.</text>
</comment>
<gene>
    <name evidence="1" type="ORF">GCM10009775_14780</name>
</gene>
<proteinExistence type="predicted"/>
<reference evidence="2" key="1">
    <citation type="journal article" date="2019" name="Int. J. Syst. Evol. Microbiol.">
        <title>The Global Catalogue of Microorganisms (GCM) 10K type strain sequencing project: providing services to taxonomists for standard genome sequencing and annotation.</title>
        <authorList>
            <consortium name="The Broad Institute Genomics Platform"/>
            <consortium name="The Broad Institute Genome Sequencing Center for Infectious Disease"/>
            <person name="Wu L."/>
            <person name="Ma J."/>
        </authorList>
    </citation>
    <scope>NUCLEOTIDE SEQUENCE [LARGE SCALE GENOMIC DNA]</scope>
    <source>
        <strain evidence="2">JCM 14900</strain>
    </source>
</reference>
<dbReference type="EMBL" id="BAAAOF010000002">
    <property type="protein sequence ID" value="GAA1923444.1"/>
    <property type="molecule type" value="Genomic_DNA"/>
</dbReference>
<name>A0ABP5AWG7_9MICO</name>
<organism evidence="1 2">
    <name type="scientific">Microbacterium aoyamense</name>
    <dbReference type="NCBI Taxonomy" id="344166"/>
    <lineage>
        <taxon>Bacteria</taxon>
        <taxon>Bacillati</taxon>
        <taxon>Actinomycetota</taxon>
        <taxon>Actinomycetes</taxon>
        <taxon>Micrococcales</taxon>
        <taxon>Microbacteriaceae</taxon>
        <taxon>Microbacterium</taxon>
    </lineage>
</organism>
<evidence type="ECO:0008006" key="3">
    <source>
        <dbReference type="Google" id="ProtNLM"/>
    </source>
</evidence>
<protein>
    <recommendedName>
        <fullName evidence="3">MinD-like ATPase involved in chromosome partitioning or flagellar assembly</fullName>
    </recommendedName>
</protein>
<dbReference type="Proteomes" id="UP001501343">
    <property type="component" value="Unassembled WGS sequence"/>
</dbReference>
<dbReference type="RefSeq" id="WP_248146807.1">
    <property type="nucleotide sequence ID" value="NZ_BAAAOF010000002.1"/>
</dbReference>
<evidence type="ECO:0000313" key="1">
    <source>
        <dbReference type="EMBL" id="GAA1923444.1"/>
    </source>
</evidence>
<evidence type="ECO:0000313" key="2">
    <source>
        <dbReference type="Proteomes" id="UP001501343"/>
    </source>
</evidence>
<accession>A0ABP5AWG7</accession>
<keyword evidence="2" id="KW-1185">Reference proteome</keyword>